<keyword evidence="3" id="KW-1185">Reference proteome</keyword>
<feature type="region of interest" description="Disordered" evidence="1">
    <location>
        <begin position="100"/>
        <end position="226"/>
    </location>
</feature>
<gene>
    <name evidence="2" type="ORF">FRACA_1110015</name>
</gene>
<feature type="compositionally biased region" description="Basic residues" evidence="1">
    <location>
        <begin position="187"/>
        <end position="205"/>
    </location>
</feature>
<feature type="compositionally biased region" description="Low complexity" evidence="1">
    <location>
        <begin position="108"/>
        <end position="121"/>
    </location>
</feature>
<reference evidence="2 3" key="1">
    <citation type="submission" date="2017-06" db="EMBL/GenBank/DDBJ databases">
        <authorList>
            <person name="Kim H.J."/>
            <person name="Triplett B.A."/>
        </authorList>
    </citation>
    <scope>NUCLEOTIDE SEQUENCE [LARGE SCALE GENOMIC DNA]</scope>
    <source>
        <strain evidence="2">FRACA_ARgP5</strain>
    </source>
</reference>
<feature type="compositionally biased region" description="Basic residues" evidence="1">
    <location>
        <begin position="72"/>
        <end position="87"/>
    </location>
</feature>
<organism evidence="2 3">
    <name type="scientific">Frankia canadensis</name>
    <dbReference type="NCBI Taxonomy" id="1836972"/>
    <lineage>
        <taxon>Bacteria</taxon>
        <taxon>Bacillati</taxon>
        <taxon>Actinomycetota</taxon>
        <taxon>Actinomycetes</taxon>
        <taxon>Frankiales</taxon>
        <taxon>Frankiaceae</taxon>
        <taxon>Frankia</taxon>
    </lineage>
</organism>
<evidence type="ECO:0000256" key="1">
    <source>
        <dbReference type="SAM" id="MobiDB-lite"/>
    </source>
</evidence>
<name>A0A2I2KJE0_9ACTN</name>
<evidence type="ECO:0000313" key="2">
    <source>
        <dbReference type="EMBL" id="SNQ45778.1"/>
    </source>
</evidence>
<dbReference type="Proteomes" id="UP000234331">
    <property type="component" value="Unassembled WGS sequence"/>
</dbReference>
<evidence type="ECO:0000313" key="3">
    <source>
        <dbReference type="Proteomes" id="UP000234331"/>
    </source>
</evidence>
<feature type="compositionally biased region" description="Basic and acidic residues" evidence="1">
    <location>
        <begin position="1"/>
        <end position="16"/>
    </location>
</feature>
<dbReference type="EMBL" id="FZMO01000015">
    <property type="protein sequence ID" value="SNQ45778.1"/>
    <property type="molecule type" value="Genomic_DNA"/>
</dbReference>
<accession>A0A2I2KJE0</accession>
<protein>
    <submittedName>
        <fullName evidence="2">Uncharacterized protein</fullName>
    </submittedName>
</protein>
<feature type="region of interest" description="Disordered" evidence="1">
    <location>
        <begin position="1"/>
        <end position="87"/>
    </location>
</feature>
<proteinExistence type="predicted"/>
<sequence>MGDRLRPGLDRRDSRASRAAPHALPQRAGGHGHVPVLPDRHLVGPSHRRRRHDHRDARPVLGSPGPFVGGASRRRPGAAGHRRRRPAARALLELGADPVRRRDRALRRPGGPARRALVRGGPAHRPRSGYIRWRRDLGSPAPGRPAARLDVHTGHPAALRRPPDVHPPGRRADDDRGRTAGADGAQSRHRLRRRGRPAERRRRRAALAARHVPGAARRRGPVLEDVGDPARGAAVVDLRPRVPVHHRHRRGRLRHRQLRDRRPQRPLRLHRLHRPCLTTWYRLYRLISLSQIPIVVGQPSERFDGSGEHFLE</sequence>
<dbReference type="AlphaFoldDB" id="A0A2I2KJE0"/>